<evidence type="ECO:0000313" key="2">
    <source>
        <dbReference type="Proteomes" id="UP001209417"/>
    </source>
</evidence>
<accession>A0AAW5U679</accession>
<dbReference type="EMBL" id="JAPDVG010000001">
    <property type="protein sequence ID" value="MCW4130063.1"/>
    <property type="molecule type" value="Genomic_DNA"/>
</dbReference>
<reference evidence="1" key="1">
    <citation type="submission" date="2022-11" db="EMBL/GenBank/DDBJ databases">
        <title>Genomic repertoires linked with pathogenic potency of arthritogenic Prevotella copri isolated from the gut of rheumatoid arthritis patients.</title>
        <authorList>
            <person name="Nii T."/>
            <person name="Maeda Y."/>
            <person name="Motooka D."/>
            <person name="Naito M."/>
            <person name="Matsumoto Y."/>
            <person name="Ogawa T."/>
            <person name="Oguro-Igashira E."/>
            <person name="Kishikawa T."/>
            <person name="Yamashita M."/>
            <person name="Koizumi S."/>
            <person name="Kurakawa T."/>
            <person name="Okumura R."/>
            <person name="Kayama H."/>
            <person name="Murakami M."/>
            <person name="Sakaguchi T."/>
            <person name="Das B."/>
            <person name="Nakamura S."/>
            <person name="Okada Y."/>
            <person name="Kumanogoh A."/>
            <person name="Takeda K."/>
        </authorList>
    </citation>
    <scope>NUCLEOTIDE SEQUENCE</scope>
    <source>
        <strain evidence="1">H019-1</strain>
    </source>
</reference>
<sequence>MKVAGSSPALGANNLNSSDMEELGIIISNTLTDMPIGFDTEHAHVNIYPTTLGMMYLTSQLVDSLELDKELLQADPFLEALRVANTKRETCCRLIAYHSLNTKNEILDSRCVSKQTELIFKECSNEDIATLLIIILKANSYQTIAKETGMEEEAKRMAKVNAAKKSENSFIFGGKTIWGTLIDAACERYGWTFDYVVWGISYNNLTLMLKDKITSIYLSDEERKKAHIPAAGEEVIDGNNKEAVMKAVIESETEI</sequence>
<comment type="caution">
    <text evidence="1">The sequence shown here is derived from an EMBL/GenBank/DDBJ whole genome shotgun (WGS) entry which is preliminary data.</text>
</comment>
<proteinExistence type="predicted"/>
<organism evidence="1 2">
    <name type="scientific">Segatella copri</name>
    <dbReference type="NCBI Taxonomy" id="165179"/>
    <lineage>
        <taxon>Bacteria</taxon>
        <taxon>Pseudomonadati</taxon>
        <taxon>Bacteroidota</taxon>
        <taxon>Bacteroidia</taxon>
        <taxon>Bacteroidales</taxon>
        <taxon>Prevotellaceae</taxon>
        <taxon>Segatella</taxon>
    </lineage>
</organism>
<protein>
    <submittedName>
        <fullName evidence="1">Uncharacterized protein</fullName>
    </submittedName>
</protein>
<name>A0AAW5U679_9BACT</name>
<gene>
    <name evidence="1" type="ORF">ONT19_00330</name>
</gene>
<dbReference type="RefSeq" id="WP_264953325.1">
    <property type="nucleotide sequence ID" value="NZ_JAPDVE010000005.1"/>
</dbReference>
<evidence type="ECO:0000313" key="1">
    <source>
        <dbReference type="EMBL" id="MCW4130063.1"/>
    </source>
</evidence>
<dbReference type="AlphaFoldDB" id="A0AAW5U679"/>
<dbReference type="Proteomes" id="UP001209417">
    <property type="component" value="Unassembled WGS sequence"/>
</dbReference>